<dbReference type="Gene3D" id="2.60.120.10">
    <property type="entry name" value="Jelly Rolls"/>
    <property type="match status" value="1"/>
</dbReference>
<dbReference type="RefSeq" id="WP_091508642.1">
    <property type="nucleotide sequence ID" value="NZ_FOLE01000002.1"/>
</dbReference>
<dbReference type="InterPro" id="IPR014710">
    <property type="entry name" value="RmlC-like_jellyroll"/>
</dbReference>
<name>A0A1I1FNX9_9BACT</name>
<dbReference type="STRING" id="927664.SAMN05421780_102263"/>
<dbReference type="Pfam" id="PF05523">
    <property type="entry name" value="FdtA"/>
    <property type="match status" value="1"/>
</dbReference>
<dbReference type="Proteomes" id="UP000199514">
    <property type="component" value="Unassembled WGS sequence"/>
</dbReference>
<evidence type="ECO:0000313" key="2">
    <source>
        <dbReference type="EMBL" id="SFC00991.1"/>
    </source>
</evidence>
<dbReference type="InterPro" id="IPR008894">
    <property type="entry name" value="QdtA_cupin_dom"/>
</dbReference>
<proteinExistence type="predicted"/>
<accession>A0A1I1FNX9</accession>
<dbReference type="CDD" id="cd20292">
    <property type="entry name" value="cupin_QdtA-like"/>
    <property type="match status" value="1"/>
</dbReference>
<keyword evidence="3" id="KW-1185">Reference proteome</keyword>
<feature type="domain" description="Sugar 3,4-ketoisomerase QdtA cupin" evidence="1">
    <location>
        <begin position="10"/>
        <end position="132"/>
    </location>
</feature>
<dbReference type="AlphaFoldDB" id="A0A1I1FNX9"/>
<organism evidence="2 3">
    <name type="scientific">Flexibacter flexilis DSM 6793</name>
    <dbReference type="NCBI Taxonomy" id="927664"/>
    <lineage>
        <taxon>Bacteria</taxon>
        <taxon>Pseudomonadati</taxon>
        <taxon>Bacteroidota</taxon>
        <taxon>Cytophagia</taxon>
        <taxon>Cytophagales</taxon>
        <taxon>Flexibacteraceae</taxon>
        <taxon>Flexibacter</taxon>
    </lineage>
</organism>
<evidence type="ECO:0000313" key="3">
    <source>
        <dbReference type="Proteomes" id="UP000199514"/>
    </source>
</evidence>
<dbReference type="SUPFAM" id="SSF51182">
    <property type="entry name" value="RmlC-like cupins"/>
    <property type="match status" value="1"/>
</dbReference>
<protein>
    <submittedName>
        <fullName evidence="2">WxcM-like, C-terminal</fullName>
    </submittedName>
</protein>
<evidence type="ECO:0000259" key="1">
    <source>
        <dbReference type="Pfam" id="PF05523"/>
    </source>
</evidence>
<gene>
    <name evidence="2" type="ORF">SAMN05421780_102263</name>
</gene>
<dbReference type="EMBL" id="FOLE01000002">
    <property type="protein sequence ID" value="SFC00991.1"/>
    <property type="molecule type" value="Genomic_DNA"/>
</dbReference>
<reference evidence="2 3" key="1">
    <citation type="submission" date="2016-10" db="EMBL/GenBank/DDBJ databases">
        <authorList>
            <person name="de Groot N.N."/>
        </authorList>
    </citation>
    <scope>NUCLEOTIDE SEQUENCE [LARGE SCALE GENOMIC DNA]</scope>
    <source>
        <strain evidence="2 3">DSM 6793</strain>
    </source>
</reference>
<dbReference type="OrthoDB" id="9795513at2"/>
<sequence>MPNALEPYCIDIESFGEKERGFLSAMSGEEIPFVPQRIFWIYGTPAPCERGLHAHQKSVIFIVAMHGKAEIICESASGQTFSFLLENPQKAVIIPPLHWHKIQIEQPETVLFCMASEPYNEAAYIRDYETFRGLGA</sequence>
<dbReference type="InterPro" id="IPR011051">
    <property type="entry name" value="RmlC_Cupin_sf"/>
</dbReference>